<dbReference type="Proteomes" id="UP001385499">
    <property type="component" value="Unassembled WGS sequence"/>
</dbReference>
<proteinExistence type="predicted"/>
<evidence type="ECO:0000313" key="3">
    <source>
        <dbReference type="Proteomes" id="UP001385499"/>
    </source>
</evidence>
<name>A0ABU8TL56_9HYPH</name>
<dbReference type="EMBL" id="JBAKIA010000007">
    <property type="protein sequence ID" value="MEJ8474892.1"/>
    <property type="molecule type" value="Genomic_DNA"/>
</dbReference>
<dbReference type="RefSeq" id="WP_340274679.1">
    <property type="nucleotide sequence ID" value="NZ_JBAKIA010000007.1"/>
</dbReference>
<protein>
    <submittedName>
        <fullName evidence="2">Uncharacterized protein</fullName>
    </submittedName>
</protein>
<feature type="compositionally biased region" description="Basic and acidic residues" evidence="1">
    <location>
        <begin position="35"/>
        <end position="56"/>
    </location>
</feature>
<comment type="caution">
    <text evidence="2">The sequence shown here is derived from an EMBL/GenBank/DDBJ whole genome shotgun (WGS) entry which is preliminary data.</text>
</comment>
<gene>
    <name evidence="2" type="ORF">V6575_12415</name>
</gene>
<sequence>MSEISGAAGAASNAYSVRSELATNAIKDSNAQERQVVDRLEESQDITQQDRRETRKIPGLGDAVDISA</sequence>
<accession>A0ABU8TL56</accession>
<organism evidence="2 3">
    <name type="scientific">Roseibium algae</name>
    <dbReference type="NCBI Taxonomy" id="3123038"/>
    <lineage>
        <taxon>Bacteria</taxon>
        <taxon>Pseudomonadati</taxon>
        <taxon>Pseudomonadota</taxon>
        <taxon>Alphaproteobacteria</taxon>
        <taxon>Hyphomicrobiales</taxon>
        <taxon>Stappiaceae</taxon>
        <taxon>Roseibium</taxon>
    </lineage>
</organism>
<feature type="region of interest" description="Disordered" evidence="1">
    <location>
        <begin position="24"/>
        <end position="68"/>
    </location>
</feature>
<evidence type="ECO:0000256" key="1">
    <source>
        <dbReference type="SAM" id="MobiDB-lite"/>
    </source>
</evidence>
<evidence type="ECO:0000313" key="2">
    <source>
        <dbReference type="EMBL" id="MEJ8474892.1"/>
    </source>
</evidence>
<reference evidence="2 3" key="1">
    <citation type="submission" date="2024-02" db="EMBL/GenBank/DDBJ databases">
        <title>Roseibium algae sp. nov., isolated from marine alga (Grateloupia sp.), showing potential in myo-inositol conversion.</title>
        <authorList>
            <person name="Wang Y."/>
        </authorList>
    </citation>
    <scope>NUCLEOTIDE SEQUENCE [LARGE SCALE GENOMIC DNA]</scope>
    <source>
        <strain evidence="2 3">H3510</strain>
    </source>
</reference>
<keyword evidence="3" id="KW-1185">Reference proteome</keyword>